<dbReference type="KEGG" id="mtr:11437101"/>
<dbReference type="PaxDb" id="3880-AES98125"/>
<reference evidence="2" key="4">
    <citation type="journal article" date="2018" name="Nat. Plants">
        <title>Whole-genome landscape of Medicago truncatula symbiotic genes.</title>
        <authorList>
            <person name="Pecrix Y."/>
            <person name="Gamas P."/>
            <person name="Carrere S."/>
        </authorList>
    </citation>
    <scope>NUCLEOTIDE SEQUENCE</scope>
    <source>
        <tissue evidence="2">Leaves</tissue>
    </source>
</reference>
<evidence type="ECO:0000313" key="3">
    <source>
        <dbReference type="EnsemblPlants" id="AES98125"/>
    </source>
</evidence>
<dbReference type="AlphaFoldDB" id="G7KAH1"/>
<dbReference type="EMBL" id="PSQE01000005">
    <property type="protein sequence ID" value="RHN56174.1"/>
    <property type="molecule type" value="Genomic_DNA"/>
</dbReference>
<dbReference type="ExpressionAtlas" id="G7KAH1">
    <property type="expression patterns" value="differential"/>
</dbReference>
<evidence type="ECO:0000313" key="1">
    <source>
        <dbReference type="EMBL" id="AES98125.1"/>
    </source>
</evidence>
<dbReference type="Gramene" id="rna31534">
    <property type="protein sequence ID" value="RHN56174.1"/>
    <property type="gene ID" value="gene31534"/>
</dbReference>
<protein>
    <recommendedName>
        <fullName evidence="5">DUF740 family protein</fullName>
    </recommendedName>
</protein>
<name>G7KAH1_MEDTR</name>
<evidence type="ECO:0000313" key="2">
    <source>
        <dbReference type="EMBL" id="RHN56174.1"/>
    </source>
</evidence>
<evidence type="ECO:0008006" key="5">
    <source>
        <dbReference type="Google" id="ProtNLM"/>
    </source>
</evidence>
<reference evidence="3" key="3">
    <citation type="submission" date="2015-04" db="UniProtKB">
        <authorList>
            <consortium name="EnsemblPlants"/>
        </authorList>
    </citation>
    <scope>IDENTIFICATION</scope>
    <source>
        <strain evidence="3">cv. Jemalong A17</strain>
    </source>
</reference>
<organism evidence="1 4">
    <name type="scientific">Medicago truncatula</name>
    <name type="common">Barrel medic</name>
    <name type="synonym">Medicago tribuloides</name>
    <dbReference type="NCBI Taxonomy" id="3880"/>
    <lineage>
        <taxon>Eukaryota</taxon>
        <taxon>Viridiplantae</taxon>
        <taxon>Streptophyta</taxon>
        <taxon>Embryophyta</taxon>
        <taxon>Tracheophyta</taxon>
        <taxon>Spermatophyta</taxon>
        <taxon>Magnoliopsida</taxon>
        <taxon>eudicotyledons</taxon>
        <taxon>Gunneridae</taxon>
        <taxon>Pentapetalae</taxon>
        <taxon>rosids</taxon>
        <taxon>fabids</taxon>
        <taxon>Fabales</taxon>
        <taxon>Fabaceae</taxon>
        <taxon>Papilionoideae</taxon>
        <taxon>50 kb inversion clade</taxon>
        <taxon>NPAAA clade</taxon>
        <taxon>Hologalegina</taxon>
        <taxon>IRL clade</taxon>
        <taxon>Trifolieae</taxon>
        <taxon>Medicago</taxon>
    </lineage>
</organism>
<proteinExistence type="predicted"/>
<keyword evidence="4" id="KW-1185">Reference proteome</keyword>
<sequence length="159" mass="17854">MRNLRLQRTFTKENDTIGQIKPKGRCKNHPKHNQSPGVCSLCLNEKLIQLSSFGSHRRTRTFVANINDGSNSSSYVSSLSSSCYSSSSVSSCASPLHCFCFNSEGKRSTSLSIFLLSGQHEIIKSKSFSRRKDVMHGNKRSCGFWFKFFGDKRKKVEGT</sequence>
<dbReference type="Proteomes" id="UP000002051">
    <property type="component" value="Chromosome 5"/>
</dbReference>
<dbReference type="Proteomes" id="UP000265566">
    <property type="component" value="Chromosome 5"/>
</dbReference>
<reference evidence="1 4" key="1">
    <citation type="journal article" date="2011" name="Nature">
        <title>The Medicago genome provides insight into the evolution of rhizobial symbioses.</title>
        <authorList>
            <person name="Young N.D."/>
            <person name="Debelle F."/>
            <person name="Oldroyd G.E."/>
            <person name="Geurts R."/>
            <person name="Cannon S.B."/>
            <person name="Udvardi M.K."/>
            <person name="Benedito V.A."/>
            <person name="Mayer K.F."/>
            <person name="Gouzy J."/>
            <person name="Schoof H."/>
            <person name="Van de Peer Y."/>
            <person name="Proost S."/>
            <person name="Cook D.R."/>
            <person name="Meyers B.C."/>
            <person name="Spannagl M."/>
            <person name="Cheung F."/>
            <person name="De Mita S."/>
            <person name="Krishnakumar V."/>
            <person name="Gundlach H."/>
            <person name="Zhou S."/>
            <person name="Mudge J."/>
            <person name="Bharti A.K."/>
            <person name="Murray J.D."/>
            <person name="Naoumkina M.A."/>
            <person name="Rosen B."/>
            <person name="Silverstein K.A."/>
            <person name="Tang H."/>
            <person name="Rombauts S."/>
            <person name="Zhao P.X."/>
            <person name="Zhou P."/>
            <person name="Barbe V."/>
            <person name="Bardou P."/>
            <person name="Bechner M."/>
            <person name="Bellec A."/>
            <person name="Berger A."/>
            <person name="Berges H."/>
            <person name="Bidwell S."/>
            <person name="Bisseling T."/>
            <person name="Choisne N."/>
            <person name="Couloux A."/>
            <person name="Denny R."/>
            <person name="Deshpande S."/>
            <person name="Dai X."/>
            <person name="Doyle J.J."/>
            <person name="Dudez A.M."/>
            <person name="Farmer A.D."/>
            <person name="Fouteau S."/>
            <person name="Franken C."/>
            <person name="Gibelin C."/>
            <person name="Gish J."/>
            <person name="Goldstein S."/>
            <person name="Gonzalez A.J."/>
            <person name="Green P.J."/>
            <person name="Hallab A."/>
            <person name="Hartog M."/>
            <person name="Hua A."/>
            <person name="Humphray S.J."/>
            <person name="Jeong D.H."/>
            <person name="Jing Y."/>
            <person name="Jocker A."/>
            <person name="Kenton S.M."/>
            <person name="Kim D.J."/>
            <person name="Klee K."/>
            <person name="Lai H."/>
            <person name="Lang C."/>
            <person name="Lin S."/>
            <person name="Macmil S.L."/>
            <person name="Magdelenat G."/>
            <person name="Matthews L."/>
            <person name="McCorrison J."/>
            <person name="Monaghan E.L."/>
            <person name="Mun J.H."/>
            <person name="Najar F.Z."/>
            <person name="Nicholson C."/>
            <person name="Noirot C."/>
            <person name="O'Bleness M."/>
            <person name="Paule C.R."/>
            <person name="Poulain J."/>
            <person name="Prion F."/>
            <person name="Qin B."/>
            <person name="Qu C."/>
            <person name="Retzel E.F."/>
            <person name="Riddle C."/>
            <person name="Sallet E."/>
            <person name="Samain S."/>
            <person name="Samson N."/>
            <person name="Sanders I."/>
            <person name="Saurat O."/>
            <person name="Scarpelli C."/>
            <person name="Schiex T."/>
            <person name="Segurens B."/>
            <person name="Severin A.J."/>
            <person name="Sherrier D.J."/>
            <person name="Shi R."/>
            <person name="Sims S."/>
            <person name="Singer S.R."/>
            <person name="Sinharoy S."/>
            <person name="Sterck L."/>
            <person name="Viollet A."/>
            <person name="Wang B.B."/>
            <person name="Wang K."/>
            <person name="Wang M."/>
            <person name="Wang X."/>
            <person name="Warfsmann J."/>
            <person name="Weissenbach J."/>
            <person name="White D.D."/>
            <person name="White J.D."/>
            <person name="Wiley G.B."/>
            <person name="Wincker P."/>
            <person name="Xing Y."/>
            <person name="Yang L."/>
            <person name="Yao Z."/>
            <person name="Ying F."/>
            <person name="Zhai J."/>
            <person name="Zhou L."/>
            <person name="Zuber A."/>
            <person name="Denarie J."/>
            <person name="Dixon R.A."/>
            <person name="May G.D."/>
            <person name="Schwartz D.C."/>
            <person name="Rogers J."/>
            <person name="Quetier F."/>
            <person name="Town C.D."/>
            <person name="Roe B.A."/>
        </authorList>
    </citation>
    <scope>NUCLEOTIDE SEQUENCE [LARGE SCALE GENOMIC DNA]</scope>
    <source>
        <strain evidence="1">A17</strain>
        <strain evidence="3 4">cv. Jemalong A17</strain>
    </source>
</reference>
<accession>G7KAH1</accession>
<dbReference type="PANTHER" id="PTHR34046">
    <property type="entry name" value="OS06G0218800 PROTEIN"/>
    <property type="match status" value="1"/>
</dbReference>
<dbReference type="OMA" id="NGHCKKH"/>
<gene>
    <name evidence="3" type="primary">11437101</name>
    <name evidence="1" type="ordered locus">MTR_5g064640</name>
    <name evidence="2" type="ORF">MtrunA17_Chr5g0426601</name>
</gene>
<dbReference type="EMBL" id="CM001221">
    <property type="protein sequence ID" value="AES98125.1"/>
    <property type="molecule type" value="Genomic_DNA"/>
</dbReference>
<dbReference type="EnsemblPlants" id="AES98125">
    <property type="protein sequence ID" value="AES98125"/>
    <property type="gene ID" value="MTR_5g064640"/>
</dbReference>
<dbReference type="PANTHER" id="PTHR34046:SF7">
    <property type="entry name" value="DUF740 FAMILY PROTEIN"/>
    <property type="match status" value="1"/>
</dbReference>
<reference evidence="1 4" key="2">
    <citation type="journal article" date="2014" name="BMC Genomics">
        <title>An improved genome release (version Mt4.0) for the model legume Medicago truncatula.</title>
        <authorList>
            <person name="Tang H."/>
            <person name="Krishnakumar V."/>
            <person name="Bidwell S."/>
            <person name="Rosen B."/>
            <person name="Chan A."/>
            <person name="Zhou S."/>
            <person name="Gentzbittel L."/>
            <person name="Childs K.L."/>
            <person name="Yandell M."/>
            <person name="Gundlach H."/>
            <person name="Mayer K.F."/>
            <person name="Schwartz D.C."/>
            <person name="Town C.D."/>
        </authorList>
    </citation>
    <scope>GENOME REANNOTATION</scope>
    <source>
        <strain evidence="3 4">cv. Jemalong A17</strain>
    </source>
</reference>
<evidence type="ECO:0000313" key="4">
    <source>
        <dbReference type="Proteomes" id="UP000002051"/>
    </source>
</evidence>
<dbReference type="HOGENOM" id="CLU_119758_1_0_1"/>
<dbReference type="OrthoDB" id="688136at2759"/>